<feature type="compositionally biased region" description="Low complexity" evidence="1">
    <location>
        <begin position="93"/>
        <end position="117"/>
    </location>
</feature>
<name>A0AAT9HJM1_9ACTN</name>
<feature type="region of interest" description="Disordered" evidence="1">
    <location>
        <begin position="49"/>
        <end position="168"/>
    </location>
</feature>
<dbReference type="InterPro" id="IPR045513">
    <property type="entry name" value="DUF6479"/>
</dbReference>
<sequence>MMNSAWMETADLAAGRGALGTGLVVAGLAVLALLIGMFVFGSRRVRNSTVRRPRPEEQPRMPEGGPVREVREHREPDEVPRDGERRLPHELEGTAPSAAAPAPRGSGPAGTRAAAGVRQRRSRPPLTRRRPDDRVRVGRPSFADGRPALSHARGEVDHSTSVHRFALP</sequence>
<keyword evidence="2" id="KW-0812">Transmembrane</keyword>
<feature type="compositionally biased region" description="Basic residues" evidence="1">
    <location>
        <begin position="118"/>
        <end position="128"/>
    </location>
</feature>
<reference evidence="3" key="2">
    <citation type="submission" date="2024-07" db="EMBL/GenBank/DDBJ databases">
        <title>Streptomyces haneummycinica sp. nov., a new antibiotic-producing actinobacterium isolated from marine sediment.</title>
        <authorList>
            <person name="Uemura M."/>
            <person name="Hamada M."/>
            <person name="Hirano S."/>
            <person name="Kobayashi K."/>
            <person name="Ohshiro T."/>
            <person name="Kobayashi T."/>
            <person name="Terahara T."/>
        </authorList>
    </citation>
    <scope>NUCLEOTIDE SEQUENCE</scope>
    <source>
        <strain evidence="3">KM77-8</strain>
    </source>
</reference>
<proteinExistence type="predicted"/>
<accession>A0AAT9HJM1</accession>
<dbReference type="Pfam" id="PF20087">
    <property type="entry name" value="DUF6479"/>
    <property type="match status" value="1"/>
</dbReference>
<evidence type="ECO:0000256" key="2">
    <source>
        <dbReference type="SAM" id="Phobius"/>
    </source>
</evidence>
<gene>
    <name evidence="3" type="ORF">SHKM778_39560</name>
</gene>
<dbReference type="AlphaFoldDB" id="A0AAT9HJM1"/>
<keyword evidence="2" id="KW-1133">Transmembrane helix</keyword>
<evidence type="ECO:0000313" key="3">
    <source>
        <dbReference type="EMBL" id="BFO17568.1"/>
    </source>
</evidence>
<evidence type="ECO:0000256" key="1">
    <source>
        <dbReference type="SAM" id="MobiDB-lite"/>
    </source>
</evidence>
<protein>
    <submittedName>
        <fullName evidence="3">Uncharacterized protein</fullName>
    </submittedName>
</protein>
<feature type="transmembrane region" description="Helical" evidence="2">
    <location>
        <begin position="20"/>
        <end position="42"/>
    </location>
</feature>
<feature type="compositionally biased region" description="Basic and acidic residues" evidence="1">
    <location>
        <begin position="53"/>
        <end position="92"/>
    </location>
</feature>
<reference evidence="3" key="1">
    <citation type="submission" date="2024-06" db="EMBL/GenBank/DDBJ databases">
        <authorList>
            <consortium name="consrtm"/>
            <person name="Uemura M."/>
            <person name="Terahara T."/>
        </authorList>
    </citation>
    <scope>NUCLEOTIDE SEQUENCE</scope>
    <source>
        <strain evidence="3">KM77-8</strain>
    </source>
</reference>
<dbReference type="EMBL" id="AP035768">
    <property type="protein sequence ID" value="BFO17568.1"/>
    <property type="molecule type" value="Genomic_DNA"/>
</dbReference>
<organism evidence="3">
    <name type="scientific">Streptomyces haneummycinicus</name>
    <dbReference type="NCBI Taxonomy" id="3074435"/>
    <lineage>
        <taxon>Bacteria</taxon>
        <taxon>Bacillati</taxon>
        <taxon>Actinomycetota</taxon>
        <taxon>Actinomycetes</taxon>
        <taxon>Kitasatosporales</taxon>
        <taxon>Streptomycetaceae</taxon>
        <taxon>Streptomyces</taxon>
    </lineage>
</organism>
<keyword evidence="2" id="KW-0472">Membrane</keyword>